<feature type="chain" id="PRO_5020588072" evidence="1">
    <location>
        <begin position="21"/>
        <end position="109"/>
    </location>
</feature>
<organism evidence="2 3">
    <name type="scientific">Flavivirga rizhaonensis</name>
    <dbReference type="NCBI Taxonomy" id="2559571"/>
    <lineage>
        <taxon>Bacteria</taxon>
        <taxon>Pseudomonadati</taxon>
        <taxon>Bacteroidota</taxon>
        <taxon>Flavobacteriia</taxon>
        <taxon>Flavobacteriales</taxon>
        <taxon>Flavobacteriaceae</taxon>
        <taxon>Flavivirga</taxon>
    </lineage>
</organism>
<gene>
    <name evidence="2" type="ORF">EM932_19045</name>
</gene>
<evidence type="ECO:0000313" key="3">
    <source>
        <dbReference type="Proteomes" id="UP000307602"/>
    </source>
</evidence>
<dbReference type="EMBL" id="SRSO01000039">
    <property type="protein sequence ID" value="TGV00558.1"/>
    <property type="molecule type" value="Genomic_DNA"/>
</dbReference>
<keyword evidence="3" id="KW-1185">Reference proteome</keyword>
<accession>A0A4S1DT34</accession>
<name>A0A4S1DT34_9FLAO</name>
<dbReference type="AlphaFoldDB" id="A0A4S1DT34"/>
<keyword evidence="1" id="KW-0732">Signal</keyword>
<proteinExistence type="predicted"/>
<dbReference type="PROSITE" id="PS51257">
    <property type="entry name" value="PROKAR_LIPOPROTEIN"/>
    <property type="match status" value="1"/>
</dbReference>
<evidence type="ECO:0000313" key="2">
    <source>
        <dbReference type="EMBL" id="TGV00558.1"/>
    </source>
</evidence>
<dbReference type="RefSeq" id="WP_135878801.1">
    <property type="nucleotide sequence ID" value="NZ_SRSO01000039.1"/>
</dbReference>
<reference evidence="2 3" key="1">
    <citation type="submission" date="2019-04" db="EMBL/GenBank/DDBJ databases">
        <authorList>
            <person name="Liu A."/>
        </authorList>
    </citation>
    <scope>NUCLEOTIDE SEQUENCE [LARGE SCALE GENOMIC DNA]</scope>
    <source>
        <strain evidence="2 3">RZ03</strain>
    </source>
</reference>
<evidence type="ECO:0000256" key="1">
    <source>
        <dbReference type="SAM" id="SignalP"/>
    </source>
</evidence>
<sequence length="109" mass="12408">MKKIITLLFLSILIASCTQSKEKQDLSFRYTGINWDKYEGHTIDIVVGDTTIAGVHSVTDKVIIKNGTFKISDTLKQIRNAYFGLYSPEGKYVYKQEFILEPGELELDL</sequence>
<dbReference type="OrthoDB" id="9765769at2"/>
<feature type="signal peptide" evidence="1">
    <location>
        <begin position="1"/>
        <end position="20"/>
    </location>
</feature>
<dbReference type="Proteomes" id="UP000307602">
    <property type="component" value="Unassembled WGS sequence"/>
</dbReference>
<protein>
    <submittedName>
        <fullName evidence="2">Uncharacterized protein</fullName>
    </submittedName>
</protein>
<comment type="caution">
    <text evidence="2">The sequence shown here is derived from an EMBL/GenBank/DDBJ whole genome shotgun (WGS) entry which is preliminary data.</text>
</comment>
<feature type="non-terminal residue" evidence="2">
    <location>
        <position position="109"/>
    </location>
</feature>